<keyword evidence="2 4" id="KW-0560">Oxidoreductase</keyword>
<dbReference type="PANTHER" id="PTHR42991:SF1">
    <property type="entry name" value="ALDEHYDE DEHYDROGENASE"/>
    <property type="match status" value="1"/>
</dbReference>
<evidence type="ECO:0000256" key="1">
    <source>
        <dbReference type="ARBA" id="ARBA00009986"/>
    </source>
</evidence>
<dbReference type="GO" id="GO:0008911">
    <property type="term" value="F:lactaldehyde dehydrogenase (NAD+) activity"/>
    <property type="evidence" value="ECO:0007669"/>
    <property type="project" value="TreeGrafter"/>
</dbReference>
<dbReference type="PROSITE" id="PS00687">
    <property type="entry name" value="ALDEHYDE_DEHYDR_GLU"/>
    <property type="match status" value="1"/>
</dbReference>
<proteinExistence type="inferred from homology"/>
<name>A0A927IGM4_9BACT</name>
<gene>
    <name evidence="6" type="ORF">IEN85_17735</name>
</gene>
<comment type="caution">
    <text evidence="6">The sequence shown here is derived from an EMBL/GenBank/DDBJ whole genome shotgun (WGS) entry which is preliminary data.</text>
</comment>
<dbReference type="InterPro" id="IPR016163">
    <property type="entry name" value="Ald_DH_C"/>
</dbReference>
<dbReference type="PANTHER" id="PTHR42991">
    <property type="entry name" value="ALDEHYDE DEHYDROGENASE"/>
    <property type="match status" value="1"/>
</dbReference>
<dbReference type="Gene3D" id="3.40.605.10">
    <property type="entry name" value="Aldehyde Dehydrogenase, Chain A, domain 1"/>
    <property type="match status" value="1"/>
</dbReference>
<dbReference type="InterPro" id="IPR029510">
    <property type="entry name" value="Ald_DH_CS_GLU"/>
</dbReference>
<dbReference type="Pfam" id="PF00171">
    <property type="entry name" value="Aldedh"/>
    <property type="match status" value="1"/>
</dbReference>
<feature type="active site" evidence="3">
    <location>
        <position position="254"/>
    </location>
</feature>
<dbReference type="CDD" id="cd07147">
    <property type="entry name" value="ALDH_F21_RNP123"/>
    <property type="match status" value="1"/>
</dbReference>
<dbReference type="SUPFAM" id="SSF53720">
    <property type="entry name" value="ALDH-like"/>
    <property type="match status" value="1"/>
</dbReference>
<dbReference type="InterPro" id="IPR015590">
    <property type="entry name" value="Aldehyde_DH_dom"/>
</dbReference>
<keyword evidence="7" id="KW-1185">Reference proteome</keyword>
<dbReference type="InterPro" id="IPR016161">
    <property type="entry name" value="Ald_DH/histidinol_DH"/>
</dbReference>
<evidence type="ECO:0000259" key="5">
    <source>
        <dbReference type="Pfam" id="PF00171"/>
    </source>
</evidence>
<evidence type="ECO:0000256" key="4">
    <source>
        <dbReference type="RuleBase" id="RU003345"/>
    </source>
</evidence>
<dbReference type="RefSeq" id="WP_191618445.1">
    <property type="nucleotide sequence ID" value="NZ_JACYFG010000040.1"/>
</dbReference>
<protein>
    <submittedName>
        <fullName evidence="6">Aldehyde dehydrogenase family protein</fullName>
    </submittedName>
</protein>
<organism evidence="6 7">
    <name type="scientific">Pelagicoccus enzymogenes</name>
    <dbReference type="NCBI Taxonomy" id="2773457"/>
    <lineage>
        <taxon>Bacteria</taxon>
        <taxon>Pseudomonadati</taxon>
        <taxon>Verrucomicrobiota</taxon>
        <taxon>Opitutia</taxon>
        <taxon>Puniceicoccales</taxon>
        <taxon>Pelagicoccaceae</taxon>
        <taxon>Pelagicoccus</taxon>
    </lineage>
</organism>
<feature type="domain" description="Aldehyde dehydrogenase" evidence="5">
    <location>
        <begin position="23"/>
        <end position="474"/>
    </location>
</feature>
<evidence type="ECO:0000256" key="2">
    <source>
        <dbReference type="ARBA" id="ARBA00023002"/>
    </source>
</evidence>
<dbReference type="InterPro" id="IPR051020">
    <property type="entry name" value="ALDH-related_metabolic_enz"/>
</dbReference>
<evidence type="ECO:0000313" key="6">
    <source>
        <dbReference type="EMBL" id="MBD5781347.1"/>
    </source>
</evidence>
<dbReference type="EMBL" id="JACYFG010000040">
    <property type="protein sequence ID" value="MBD5781347.1"/>
    <property type="molecule type" value="Genomic_DNA"/>
</dbReference>
<accession>A0A927IGM4</accession>
<dbReference type="Proteomes" id="UP000622317">
    <property type="component" value="Unassembled WGS sequence"/>
</dbReference>
<dbReference type="AlphaFoldDB" id="A0A927IGM4"/>
<sequence>MKHERLKQNYPFYLANEAKSPNQDLEVTDKYSGKVVTRVAMAGVDTIESAIAAATDAAKPMARLAPYQRKAILEHCVRRFEERAEELAAVLRIEAGKPIKDSRGEVTRLIETFQIAAHEAVRDPQGEVLNLELGERTKGYRGMFKRVPIGPCSFISPFNFPLNLTAHKVAPAIAAGCPFVLKPASRTPLGALIIGEVLAETELPEGAFSILPCKREGADLFTEDERLKLLSFTGSPDVGWKLKSKAGKKKVILELGGNAVCIVDDGADLEDAVSRVVTGAFYQSGQSCISVQRILVHESVADAFTKKLVAETEKLKAGDPADEDVFVGPIISKSEAERIEEWIRRAKEAGGKILCGGGRKDAVVEPTLMSGVPKDQPLQSEEVFGPVAVIDRFSHFDEALEMANDSRYGIHAGVFTPRIDHAMKAWDELEVGGVLINEMPSWRVDNLPYGGVKDSGLGREGPRYAIEDMTEIRSLVIRSN</sequence>
<dbReference type="Gene3D" id="3.40.309.10">
    <property type="entry name" value="Aldehyde Dehydrogenase, Chain A, domain 2"/>
    <property type="match status" value="1"/>
</dbReference>
<dbReference type="InterPro" id="IPR016162">
    <property type="entry name" value="Ald_DH_N"/>
</dbReference>
<comment type="similarity">
    <text evidence="1 4">Belongs to the aldehyde dehydrogenase family.</text>
</comment>
<dbReference type="FunFam" id="3.40.605.10:FF:000020">
    <property type="entry name" value="Aldehyde dehydrogenase"/>
    <property type="match status" value="1"/>
</dbReference>
<evidence type="ECO:0000313" key="7">
    <source>
        <dbReference type="Proteomes" id="UP000622317"/>
    </source>
</evidence>
<reference evidence="6" key="1">
    <citation type="submission" date="2020-09" db="EMBL/GenBank/DDBJ databases">
        <title>Pelagicoccus enzymogenes sp. nov. with an EPS production, isolated from marine sediment.</title>
        <authorList>
            <person name="Feng X."/>
        </authorList>
    </citation>
    <scope>NUCLEOTIDE SEQUENCE</scope>
    <source>
        <strain evidence="6">NFK12</strain>
    </source>
</reference>
<evidence type="ECO:0000256" key="3">
    <source>
        <dbReference type="PROSITE-ProRule" id="PRU10007"/>
    </source>
</evidence>